<protein>
    <submittedName>
        <fullName evidence="3">Glutathione S-transferase</fullName>
    </submittedName>
</protein>
<sequence length="204" mass="21936">MKLYFSPGACSLASHIVLHELGLPHEIVRVDTKAKKTADGGDYLQINAKGYVPALGLDDGGVLTEGPAILQYLADRKPDAGLAPANGTMARYRLQEWLGYVNSEIHKSFSTFFIPGTADAEKVAAGERLAKKFAWLQATIGDGPYLMGDAFTVADAYLYTVLNWTGFVGIDLGQWPGLKAFHARIAERPSVQKAHAAEKAGKSA</sequence>
<dbReference type="InterPro" id="IPR004046">
    <property type="entry name" value="GST_C"/>
</dbReference>
<dbReference type="CDD" id="cd03057">
    <property type="entry name" value="GST_N_Beta"/>
    <property type="match status" value="1"/>
</dbReference>
<name>A0A318EHD4_9GAMM</name>
<feature type="domain" description="GST N-terminal" evidence="1">
    <location>
        <begin position="1"/>
        <end position="81"/>
    </location>
</feature>
<evidence type="ECO:0000259" key="1">
    <source>
        <dbReference type="PROSITE" id="PS50404"/>
    </source>
</evidence>
<dbReference type="InterPro" id="IPR040079">
    <property type="entry name" value="Glutathione_S-Trfase"/>
</dbReference>
<dbReference type="Gene3D" id="3.40.30.10">
    <property type="entry name" value="Glutaredoxin"/>
    <property type="match status" value="1"/>
</dbReference>
<dbReference type="Proteomes" id="UP000248330">
    <property type="component" value="Unassembled WGS sequence"/>
</dbReference>
<feature type="domain" description="GST C-terminal" evidence="2">
    <location>
        <begin position="87"/>
        <end position="204"/>
    </location>
</feature>
<dbReference type="OrthoDB" id="5740960at2"/>
<dbReference type="NCBIfam" id="NF007831">
    <property type="entry name" value="PRK10542.1"/>
    <property type="match status" value="1"/>
</dbReference>
<dbReference type="PANTHER" id="PTHR44051:SF8">
    <property type="entry name" value="GLUTATHIONE S-TRANSFERASE GSTA"/>
    <property type="match status" value="1"/>
</dbReference>
<dbReference type="RefSeq" id="WP_110263891.1">
    <property type="nucleotide sequence ID" value="NZ_CAWNXA010000002.1"/>
</dbReference>
<dbReference type="AlphaFoldDB" id="A0A318EHD4"/>
<dbReference type="PROSITE" id="PS50404">
    <property type="entry name" value="GST_NTER"/>
    <property type="match status" value="1"/>
</dbReference>
<gene>
    <name evidence="3" type="ORF">C8D93_10251</name>
</gene>
<dbReference type="Pfam" id="PF00043">
    <property type="entry name" value="GST_C"/>
    <property type="match status" value="1"/>
</dbReference>
<dbReference type="SFLD" id="SFLDG01150">
    <property type="entry name" value="Main.1:_Beta-like"/>
    <property type="match status" value="1"/>
</dbReference>
<proteinExistence type="predicted"/>
<keyword evidence="3" id="KW-0808">Transferase</keyword>
<organism evidence="3 4">
    <name type="scientific">Sinimarinibacterium flocculans</name>
    <dbReference type="NCBI Taxonomy" id="985250"/>
    <lineage>
        <taxon>Bacteria</taxon>
        <taxon>Pseudomonadati</taxon>
        <taxon>Pseudomonadota</taxon>
        <taxon>Gammaproteobacteria</taxon>
        <taxon>Nevskiales</taxon>
        <taxon>Nevskiaceae</taxon>
        <taxon>Sinimarinibacterium</taxon>
    </lineage>
</organism>
<dbReference type="InterPro" id="IPR010987">
    <property type="entry name" value="Glutathione-S-Trfase_C-like"/>
</dbReference>
<reference evidence="3 4" key="1">
    <citation type="submission" date="2018-04" db="EMBL/GenBank/DDBJ databases">
        <title>Genomic Encyclopedia of Type Strains, Phase IV (KMG-IV): sequencing the most valuable type-strain genomes for metagenomic binning, comparative biology and taxonomic classification.</title>
        <authorList>
            <person name="Goeker M."/>
        </authorList>
    </citation>
    <scope>NUCLEOTIDE SEQUENCE [LARGE SCALE GENOMIC DNA]</scope>
    <source>
        <strain evidence="3 4">DSM 104150</strain>
    </source>
</reference>
<dbReference type="GO" id="GO:0016740">
    <property type="term" value="F:transferase activity"/>
    <property type="evidence" value="ECO:0007669"/>
    <property type="project" value="UniProtKB-KW"/>
</dbReference>
<dbReference type="PANTHER" id="PTHR44051">
    <property type="entry name" value="GLUTATHIONE S-TRANSFERASE-RELATED"/>
    <property type="match status" value="1"/>
</dbReference>
<dbReference type="InterPro" id="IPR004045">
    <property type="entry name" value="Glutathione_S-Trfase_N"/>
</dbReference>
<dbReference type="SUPFAM" id="SSF52833">
    <property type="entry name" value="Thioredoxin-like"/>
    <property type="match status" value="1"/>
</dbReference>
<dbReference type="PROSITE" id="PS50405">
    <property type="entry name" value="GST_CTER"/>
    <property type="match status" value="1"/>
</dbReference>
<accession>A0A318EHD4</accession>
<dbReference type="SFLD" id="SFLDS00019">
    <property type="entry name" value="Glutathione_Transferase_(cytos"/>
    <property type="match status" value="1"/>
</dbReference>
<dbReference type="SUPFAM" id="SSF47616">
    <property type="entry name" value="GST C-terminal domain-like"/>
    <property type="match status" value="1"/>
</dbReference>
<evidence type="ECO:0000313" key="4">
    <source>
        <dbReference type="Proteomes" id="UP000248330"/>
    </source>
</evidence>
<dbReference type="Gene3D" id="1.20.1050.10">
    <property type="match status" value="1"/>
</dbReference>
<evidence type="ECO:0000313" key="3">
    <source>
        <dbReference type="EMBL" id="PXV70199.1"/>
    </source>
</evidence>
<evidence type="ECO:0000259" key="2">
    <source>
        <dbReference type="PROSITE" id="PS50405"/>
    </source>
</evidence>
<dbReference type="InterPro" id="IPR036249">
    <property type="entry name" value="Thioredoxin-like_sf"/>
</dbReference>
<dbReference type="Pfam" id="PF13409">
    <property type="entry name" value="GST_N_2"/>
    <property type="match status" value="1"/>
</dbReference>
<keyword evidence="4" id="KW-1185">Reference proteome</keyword>
<dbReference type="EMBL" id="QICN01000002">
    <property type="protein sequence ID" value="PXV70199.1"/>
    <property type="molecule type" value="Genomic_DNA"/>
</dbReference>
<dbReference type="CDD" id="cd03188">
    <property type="entry name" value="GST_C_Beta"/>
    <property type="match status" value="1"/>
</dbReference>
<dbReference type="SFLD" id="SFLDG00358">
    <property type="entry name" value="Main_(cytGST)"/>
    <property type="match status" value="1"/>
</dbReference>
<dbReference type="InterPro" id="IPR036282">
    <property type="entry name" value="Glutathione-S-Trfase_C_sf"/>
</dbReference>
<comment type="caution">
    <text evidence="3">The sequence shown here is derived from an EMBL/GenBank/DDBJ whole genome shotgun (WGS) entry which is preliminary data.</text>
</comment>